<reference evidence="1 2" key="1">
    <citation type="submission" date="2011-08" db="EMBL/GenBank/DDBJ databases">
        <authorList>
            <person name="Liu Z.J."/>
            <person name="Shi F.L."/>
            <person name="Lu J.Q."/>
            <person name="Li M."/>
            <person name="Wang Z.L."/>
        </authorList>
    </citation>
    <scope>NUCLEOTIDE SEQUENCE [LARGE SCALE GENOMIC DNA]</scope>
    <source>
        <strain evidence="1 2">USNM 41457</strain>
    </source>
</reference>
<evidence type="ECO:0000313" key="2">
    <source>
        <dbReference type="Proteomes" id="UP000003163"/>
    </source>
</evidence>
<dbReference type="InParanoid" id="J9D3U5"/>
<dbReference type="AlphaFoldDB" id="J9D3U5"/>
<dbReference type="VEuPathDB" id="MicrosporidiaDB:EDEG_03332"/>
<dbReference type="HOGENOM" id="CLU_2183900_0_0_1"/>
<comment type="caution">
    <text evidence="1">The sequence shown here is derived from an EMBL/GenBank/DDBJ whole genome shotgun (WGS) entry which is preliminary data.</text>
</comment>
<sequence length="109" mass="13132">MKASVFQRKNKENIWKAAERSNSGGLRKNIIYQIKKETQMLLLLLIRNSNFFCGKHFVYKKSILGYLLTVKTQIHFSNRNLFFLKENYTHWSFIRITNYLIDIKKYYGD</sequence>
<gene>
    <name evidence="1" type="ORF">EDEG_03332</name>
</gene>
<dbReference type="EMBL" id="AFBI03000083">
    <property type="protein sequence ID" value="EJW02214.1"/>
    <property type="molecule type" value="Genomic_DNA"/>
</dbReference>
<accession>J9D3U5</accession>
<protein>
    <submittedName>
        <fullName evidence="1">Uncharacterized protein</fullName>
    </submittedName>
</protein>
<keyword evidence="2" id="KW-1185">Reference proteome</keyword>
<name>J9D3U5_EDHAE</name>
<organism evidence="1 2">
    <name type="scientific">Edhazardia aedis (strain USNM 41457)</name>
    <name type="common">Microsporidian parasite</name>
    <dbReference type="NCBI Taxonomy" id="1003232"/>
    <lineage>
        <taxon>Eukaryota</taxon>
        <taxon>Fungi</taxon>
        <taxon>Fungi incertae sedis</taxon>
        <taxon>Microsporidia</taxon>
        <taxon>Edhazardia</taxon>
    </lineage>
</organism>
<reference evidence="2" key="2">
    <citation type="submission" date="2015-07" db="EMBL/GenBank/DDBJ databases">
        <title>Contrasting host-pathogen interactions and genome evolution in two generalist and specialist microsporidian pathogens of mosquitoes.</title>
        <authorList>
            <consortium name="The Broad Institute Genomics Platform"/>
            <consortium name="The Broad Institute Genome Sequencing Center for Infectious Disease"/>
            <person name="Cuomo C.A."/>
            <person name="Sanscrainte N.D."/>
            <person name="Goldberg J.M."/>
            <person name="Heiman D."/>
            <person name="Young S."/>
            <person name="Zeng Q."/>
            <person name="Becnel J.J."/>
            <person name="Birren B.W."/>
        </authorList>
    </citation>
    <scope>NUCLEOTIDE SEQUENCE [LARGE SCALE GENOMIC DNA]</scope>
    <source>
        <strain evidence="2">USNM 41457</strain>
    </source>
</reference>
<evidence type="ECO:0000313" key="1">
    <source>
        <dbReference type="EMBL" id="EJW02214.1"/>
    </source>
</evidence>
<dbReference type="Proteomes" id="UP000003163">
    <property type="component" value="Unassembled WGS sequence"/>
</dbReference>
<proteinExistence type="predicted"/>